<evidence type="ECO:0000256" key="2">
    <source>
        <dbReference type="ARBA" id="ARBA00023125"/>
    </source>
</evidence>
<proteinExistence type="predicted"/>
<dbReference type="GO" id="GO:0043565">
    <property type="term" value="F:sequence-specific DNA binding"/>
    <property type="evidence" value="ECO:0007669"/>
    <property type="project" value="InterPro"/>
</dbReference>
<dbReference type="EMBL" id="FZOR01000020">
    <property type="protein sequence ID" value="SNT23069.1"/>
    <property type="molecule type" value="Genomic_DNA"/>
</dbReference>
<dbReference type="InterPro" id="IPR009057">
    <property type="entry name" value="Homeodomain-like_sf"/>
</dbReference>
<evidence type="ECO:0000256" key="3">
    <source>
        <dbReference type="ARBA" id="ARBA00023163"/>
    </source>
</evidence>
<dbReference type="InterPro" id="IPR020449">
    <property type="entry name" value="Tscrpt_reg_AraC-type_HTH"/>
</dbReference>
<dbReference type="AlphaFoldDB" id="A0A239L011"/>
<sequence length="322" mass="35768">MIETVYRTEDHPPADRFDRWREWMGRTHCPVDLSSDHAADFRGRTRTLLLGEVTVWPATVQPLLSRRTAGLVRRSDPETYNLTLVVKGTAGAERGVHQSEYRPYDLHSQNSSEPCTVWVGRGDQPVTSIGVEVPKDLLALPRRSADRAIGRPLSGHEGVGALLAGFLTRLCADTGAYLATDGPRLGAVLTDLVSALLAHTADAGRELSPEAHRRALVLRVRAFIRRNLHDPELTPHAVAAAHHISLSHLYRLFEDEDDTVGALIRRLRLERAARDLADPAQRAVPVRDIGARWGFAHHSAFTRAFRTAYDASPSDYRRAAQR</sequence>
<dbReference type="PANTHER" id="PTHR46796">
    <property type="entry name" value="HTH-TYPE TRANSCRIPTIONAL ACTIVATOR RHAS-RELATED"/>
    <property type="match status" value="1"/>
</dbReference>
<dbReference type="InterPro" id="IPR035418">
    <property type="entry name" value="AraC-bd_2"/>
</dbReference>
<accession>A0A239L011</accession>
<evidence type="ECO:0000256" key="1">
    <source>
        <dbReference type="ARBA" id="ARBA00023015"/>
    </source>
</evidence>
<reference evidence="5 6" key="1">
    <citation type="submission" date="2017-06" db="EMBL/GenBank/DDBJ databases">
        <authorList>
            <person name="Kim H.J."/>
            <person name="Triplett B.A."/>
        </authorList>
    </citation>
    <scope>NUCLEOTIDE SEQUENCE [LARGE SCALE GENOMIC DNA]</scope>
    <source>
        <strain evidence="5 6">DSM 44715</strain>
    </source>
</reference>
<dbReference type="PROSITE" id="PS01124">
    <property type="entry name" value="HTH_ARAC_FAMILY_2"/>
    <property type="match status" value="1"/>
</dbReference>
<organism evidence="5 6">
    <name type="scientific">Actinomadura meyerae</name>
    <dbReference type="NCBI Taxonomy" id="240840"/>
    <lineage>
        <taxon>Bacteria</taxon>
        <taxon>Bacillati</taxon>
        <taxon>Actinomycetota</taxon>
        <taxon>Actinomycetes</taxon>
        <taxon>Streptosporangiales</taxon>
        <taxon>Thermomonosporaceae</taxon>
        <taxon>Actinomadura</taxon>
    </lineage>
</organism>
<dbReference type="PRINTS" id="PR00032">
    <property type="entry name" value="HTHARAC"/>
</dbReference>
<evidence type="ECO:0000259" key="4">
    <source>
        <dbReference type="PROSITE" id="PS01124"/>
    </source>
</evidence>
<dbReference type="PANTHER" id="PTHR46796:SF6">
    <property type="entry name" value="ARAC SUBFAMILY"/>
    <property type="match status" value="1"/>
</dbReference>
<keyword evidence="1" id="KW-0805">Transcription regulation</keyword>
<dbReference type="Gene3D" id="1.10.10.60">
    <property type="entry name" value="Homeodomain-like"/>
    <property type="match status" value="1"/>
</dbReference>
<keyword evidence="3" id="KW-0804">Transcription</keyword>
<dbReference type="InterPro" id="IPR050204">
    <property type="entry name" value="AraC_XylS_family_regulators"/>
</dbReference>
<dbReference type="Pfam" id="PF12833">
    <property type="entry name" value="HTH_18"/>
    <property type="match status" value="1"/>
</dbReference>
<name>A0A239L011_9ACTN</name>
<dbReference type="Proteomes" id="UP000198318">
    <property type="component" value="Unassembled WGS sequence"/>
</dbReference>
<gene>
    <name evidence="5" type="ORF">SAMN05443665_102017</name>
</gene>
<dbReference type="PROSITE" id="PS00041">
    <property type="entry name" value="HTH_ARAC_FAMILY_1"/>
    <property type="match status" value="1"/>
</dbReference>
<dbReference type="RefSeq" id="WP_218826753.1">
    <property type="nucleotide sequence ID" value="NZ_FZOR01000020.1"/>
</dbReference>
<keyword evidence="6" id="KW-1185">Reference proteome</keyword>
<dbReference type="SMART" id="SM00342">
    <property type="entry name" value="HTH_ARAC"/>
    <property type="match status" value="1"/>
</dbReference>
<dbReference type="InterPro" id="IPR018060">
    <property type="entry name" value="HTH_AraC"/>
</dbReference>
<protein>
    <submittedName>
        <fullName evidence="5">AraC-type DNA-binding protein</fullName>
    </submittedName>
</protein>
<dbReference type="InterPro" id="IPR018062">
    <property type="entry name" value="HTH_AraC-typ_CS"/>
</dbReference>
<dbReference type="SUPFAM" id="SSF46689">
    <property type="entry name" value="Homeodomain-like"/>
    <property type="match status" value="1"/>
</dbReference>
<feature type="domain" description="HTH araC/xylS-type" evidence="4">
    <location>
        <begin position="218"/>
        <end position="319"/>
    </location>
</feature>
<evidence type="ECO:0000313" key="5">
    <source>
        <dbReference type="EMBL" id="SNT23069.1"/>
    </source>
</evidence>
<dbReference type="Pfam" id="PF14525">
    <property type="entry name" value="AraC_binding_2"/>
    <property type="match status" value="1"/>
</dbReference>
<evidence type="ECO:0000313" key="6">
    <source>
        <dbReference type="Proteomes" id="UP000198318"/>
    </source>
</evidence>
<dbReference type="GO" id="GO:0003700">
    <property type="term" value="F:DNA-binding transcription factor activity"/>
    <property type="evidence" value="ECO:0007669"/>
    <property type="project" value="InterPro"/>
</dbReference>
<keyword evidence="2 5" id="KW-0238">DNA-binding</keyword>